<evidence type="ECO:0008006" key="3">
    <source>
        <dbReference type="Google" id="ProtNLM"/>
    </source>
</evidence>
<dbReference type="InterPro" id="IPR007922">
    <property type="entry name" value="DciA-like"/>
</dbReference>
<dbReference type="Pfam" id="PF05258">
    <property type="entry name" value="DciA"/>
    <property type="match status" value="1"/>
</dbReference>
<organism evidence="1 2">
    <name type="scientific">Desulfomarina profundi</name>
    <dbReference type="NCBI Taxonomy" id="2772557"/>
    <lineage>
        <taxon>Bacteria</taxon>
        <taxon>Pseudomonadati</taxon>
        <taxon>Thermodesulfobacteriota</taxon>
        <taxon>Desulfobulbia</taxon>
        <taxon>Desulfobulbales</taxon>
        <taxon>Desulfobulbaceae</taxon>
        <taxon>Desulfomarina</taxon>
    </lineage>
</organism>
<accession>A0A8D5FEZ8</accession>
<reference evidence="1" key="1">
    <citation type="submission" date="2020-09" db="EMBL/GenBank/DDBJ databases">
        <title>Desulfogranum mesoprofundum gen. nov., sp. nov., a novel mesophilic, sulfate-reducing chemolithoautotroph isolated from a deep-sea hydrothermal vent chimney in the Suiyo Seamount.</title>
        <authorList>
            <person name="Hashimoto Y."/>
            <person name="Nakagawa S."/>
        </authorList>
    </citation>
    <scope>NUCLEOTIDE SEQUENCE</scope>
    <source>
        <strain evidence="1">KT2</strain>
    </source>
</reference>
<evidence type="ECO:0000313" key="2">
    <source>
        <dbReference type="Proteomes" id="UP000826725"/>
    </source>
</evidence>
<dbReference type="Proteomes" id="UP000826725">
    <property type="component" value="Chromosome"/>
</dbReference>
<dbReference type="EMBL" id="AP024086">
    <property type="protein sequence ID" value="BCL59461.1"/>
    <property type="molecule type" value="Genomic_DNA"/>
</dbReference>
<dbReference type="PANTHER" id="PTHR36456">
    <property type="entry name" value="UPF0232 PROTEIN SCO3875"/>
    <property type="match status" value="1"/>
</dbReference>
<dbReference type="PANTHER" id="PTHR36456:SF1">
    <property type="entry name" value="UPF0232 PROTEIN SCO3875"/>
    <property type="match status" value="1"/>
</dbReference>
<keyword evidence="2" id="KW-1185">Reference proteome</keyword>
<protein>
    <recommendedName>
        <fullName evidence="3">DUF721 domain-containing protein</fullName>
    </recommendedName>
</protein>
<dbReference type="AlphaFoldDB" id="A0A8D5FEZ8"/>
<sequence length="159" mass="18804">MTGVKKKKARSLAGLLPELVREQGWEKQLDLYSIFPRWRELVGQEIYTYVRPLKIVRNVLWIEVENSSWLQQMQFEKMQLLDVLNQALRLNRLDDIKMVLPVGEKSDEKTSIQSVTFVKPDKEEVAAFERQVSIIADEKCRDALMQFWYLSRACRIKEK</sequence>
<gene>
    <name evidence="1" type="ORF">DGMP_01540</name>
</gene>
<name>A0A8D5FEZ8_9BACT</name>
<evidence type="ECO:0000313" key="1">
    <source>
        <dbReference type="EMBL" id="BCL59461.1"/>
    </source>
</evidence>
<dbReference type="KEGG" id="dbk:DGMP_01540"/>
<proteinExistence type="predicted"/>